<reference evidence="8" key="2">
    <citation type="submission" date="2025-08" db="UniProtKB">
        <authorList>
            <consortium name="Ensembl"/>
        </authorList>
    </citation>
    <scope>IDENTIFICATION</scope>
</reference>
<keyword evidence="5" id="KW-1133">Transmembrane helix</keyword>
<evidence type="ECO:0000256" key="5">
    <source>
        <dbReference type="SAM" id="Phobius"/>
    </source>
</evidence>
<evidence type="ECO:0000256" key="3">
    <source>
        <dbReference type="ARBA" id="ARBA00022833"/>
    </source>
</evidence>
<feature type="domain" description="RING-type" evidence="6">
    <location>
        <begin position="43"/>
        <end position="93"/>
    </location>
</feature>
<keyword evidence="5" id="KW-0472">Membrane</keyword>
<evidence type="ECO:0000256" key="1">
    <source>
        <dbReference type="ARBA" id="ARBA00022723"/>
    </source>
</evidence>
<accession>A0A3P8WN97</accession>
<dbReference type="CTD" id="286827"/>
<dbReference type="PROSITE" id="PS50089">
    <property type="entry name" value="ZF_RING_2"/>
    <property type="match status" value="1"/>
</dbReference>
<dbReference type="InterPro" id="IPR017907">
    <property type="entry name" value="Znf_RING_CS"/>
</dbReference>
<dbReference type="FunFam" id="3.30.40.10:FF:000297">
    <property type="entry name" value="tripartite motif-containing protein 59"/>
    <property type="match status" value="1"/>
</dbReference>
<dbReference type="Proteomes" id="UP000265120">
    <property type="component" value="Chromosome 4"/>
</dbReference>
<dbReference type="SUPFAM" id="SSF57850">
    <property type="entry name" value="RING/U-box"/>
    <property type="match status" value="1"/>
</dbReference>
<dbReference type="SUPFAM" id="SSF57845">
    <property type="entry name" value="B-box zinc-binding domain"/>
    <property type="match status" value="1"/>
</dbReference>
<dbReference type="InterPro" id="IPR000315">
    <property type="entry name" value="Znf_B-box"/>
</dbReference>
<dbReference type="PANTHER" id="PTHR25462">
    <property type="entry name" value="BONUS, ISOFORM C-RELATED"/>
    <property type="match status" value="1"/>
</dbReference>
<dbReference type="InterPro" id="IPR027370">
    <property type="entry name" value="Znf-RING_euk"/>
</dbReference>
<dbReference type="RefSeq" id="XP_008307944.1">
    <property type="nucleotide sequence ID" value="XM_008309722.3"/>
</dbReference>
<dbReference type="CDD" id="cd16763">
    <property type="entry name" value="RING-HC_TRIM59_C-V"/>
    <property type="match status" value="1"/>
</dbReference>
<dbReference type="AlphaFoldDB" id="A0A3P8WN97"/>
<dbReference type="PROSITE" id="PS50119">
    <property type="entry name" value="ZF_BBOX"/>
    <property type="match status" value="1"/>
</dbReference>
<evidence type="ECO:0000256" key="2">
    <source>
        <dbReference type="ARBA" id="ARBA00022771"/>
    </source>
</evidence>
<dbReference type="SMART" id="SM00184">
    <property type="entry name" value="RING"/>
    <property type="match status" value="1"/>
</dbReference>
<keyword evidence="1" id="KW-0479">Metal-binding</keyword>
<dbReference type="STRING" id="244447.ENSCSEP00000027962"/>
<dbReference type="GO" id="GO:0006513">
    <property type="term" value="P:protein monoubiquitination"/>
    <property type="evidence" value="ECO:0007669"/>
    <property type="project" value="TreeGrafter"/>
</dbReference>
<evidence type="ECO:0000256" key="4">
    <source>
        <dbReference type="PROSITE-ProRule" id="PRU00024"/>
    </source>
</evidence>
<dbReference type="Gene3D" id="3.30.160.60">
    <property type="entry name" value="Classic Zinc Finger"/>
    <property type="match status" value="1"/>
</dbReference>
<dbReference type="GeneID" id="103378485"/>
<organism evidence="8 9">
    <name type="scientific">Cynoglossus semilaevis</name>
    <name type="common">Tongue sole</name>
    <dbReference type="NCBI Taxonomy" id="244447"/>
    <lineage>
        <taxon>Eukaryota</taxon>
        <taxon>Metazoa</taxon>
        <taxon>Chordata</taxon>
        <taxon>Craniata</taxon>
        <taxon>Vertebrata</taxon>
        <taxon>Euteleostomi</taxon>
        <taxon>Actinopterygii</taxon>
        <taxon>Neopterygii</taxon>
        <taxon>Teleostei</taxon>
        <taxon>Neoteleostei</taxon>
        <taxon>Acanthomorphata</taxon>
        <taxon>Carangaria</taxon>
        <taxon>Pleuronectiformes</taxon>
        <taxon>Pleuronectoidei</taxon>
        <taxon>Cynoglossidae</taxon>
        <taxon>Cynoglossinae</taxon>
        <taxon>Cynoglossus</taxon>
    </lineage>
</organism>
<feature type="transmembrane region" description="Helical" evidence="5">
    <location>
        <begin position="370"/>
        <end position="391"/>
    </location>
</feature>
<evidence type="ECO:0000259" key="6">
    <source>
        <dbReference type="PROSITE" id="PS50089"/>
    </source>
</evidence>
<keyword evidence="3" id="KW-0862">Zinc</keyword>
<dbReference type="InterPro" id="IPR047153">
    <property type="entry name" value="TRIM45/56/19-like"/>
</dbReference>
<evidence type="ECO:0000313" key="9">
    <source>
        <dbReference type="Proteomes" id="UP000265120"/>
    </source>
</evidence>
<evidence type="ECO:0000313" key="8">
    <source>
        <dbReference type="Ensembl" id="ENSCSEP00000027962.1"/>
    </source>
</evidence>
<dbReference type="OMA" id="QEYTPHI"/>
<dbReference type="InterPro" id="IPR013083">
    <property type="entry name" value="Znf_RING/FYVE/PHD"/>
</dbReference>
<reference evidence="8" key="3">
    <citation type="submission" date="2025-09" db="UniProtKB">
        <authorList>
            <consortium name="Ensembl"/>
        </authorList>
    </citation>
    <scope>IDENTIFICATION</scope>
</reference>
<feature type="domain" description="B box-type" evidence="7">
    <location>
        <begin position="125"/>
        <end position="167"/>
    </location>
</feature>
<dbReference type="Pfam" id="PF00643">
    <property type="entry name" value="zf-B_box"/>
    <property type="match status" value="1"/>
</dbReference>
<dbReference type="PANTHER" id="PTHR25462:SF229">
    <property type="entry name" value="TRANSCRIPTION INTERMEDIARY FACTOR 1-BETA"/>
    <property type="match status" value="1"/>
</dbReference>
<keyword evidence="5" id="KW-0812">Transmembrane</keyword>
<dbReference type="OrthoDB" id="6105938at2759"/>
<dbReference type="InParanoid" id="A0A3P8WN97"/>
<dbReference type="Gene3D" id="3.30.40.10">
    <property type="entry name" value="Zinc/RING finger domain, C3HC4 (zinc finger)"/>
    <property type="match status" value="1"/>
</dbReference>
<dbReference type="Ensembl" id="ENSCSET00000028337.1">
    <property type="protein sequence ID" value="ENSCSEP00000027962.1"/>
    <property type="gene ID" value="ENSCSEG00000017871.1"/>
</dbReference>
<reference evidence="8 9" key="1">
    <citation type="journal article" date="2014" name="Nat. Genet.">
        <title>Whole-genome sequence of a flatfish provides insights into ZW sex chromosome evolution and adaptation to a benthic lifestyle.</title>
        <authorList>
            <person name="Chen S."/>
            <person name="Zhang G."/>
            <person name="Shao C."/>
            <person name="Huang Q."/>
            <person name="Liu G."/>
            <person name="Zhang P."/>
            <person name="Song W."/>
            <person name="An N."/>
            <person name="Chalopin D."/>
            <person name="Volff J.N."/>
            <person name="Hong Y."/>
            <person name="Li Q."/>
            <person name="Sha Z."/>
            <person name="Zhou H."/>
            <person name="Xie M."/>
            <person name="Yu Q."/>
            <person name="Liu Y."/>
            <person name="Xiang H."/>
            <person name="Wang N."/>
            <person name="Wu K."/>
            <person name="Yang C."/>
            <person name="Zhou Q."/>
            <person name="Liao X."/>
            <person name="Yang L."/>
            <person name="Hu Q."/>
            <person name="Zhang J."/>
            <person name="Meng L."/>
            <person name="Jin L."/>
            <person name="Tian Y."/>
            <person name="Lian J."/>
            <person name="Yang J."/>
            <person name="Miao G."/>
            <person name="Liu S."/>
            <person name="Liang Z."/>
            <person name="Yan F."/>
            <person name="Li Y."/>
            <person name="Sun B."/>
            <person name="Zhang H."/>
            <person name="Zhang J."/>
            <person name="Zhu Y."/>
            <person name="Du M."/>
            <person name="Zhao Y."/>
            <person name="Schartl M."/>
            <person name="Tang Q."/>
            <person name="Wang J."/>
        </authorList>
    </citation>
    <scope>NUCLEOTIDE SEQUENCE</scope>
</reference>
<dbReference type="SMART" id="SM00336">
    <property type="entry name" value="BBOX"/>
    <property type="match status" value="1"/>
</dbReference>
<dbReference type="CDD" id="cd19790">
    <property type="entry name" value="Bbox2_TRIM59_C-XI"/>
    <property type="match status" value="1"/>
</dbReference>
<sequence>MTAVLGRDAFLLLADGATHSVLQPVHTWSLVSSMDILEEDLTCSVCYSLFSDPRVLPCSHTFCKSCLDSLLQTSTNYSIWRPLRMPLKCPNCRSVVELPPSGVDALPTNVSLRAIIEKYQRDSEPRPPSCPEHNRQPLNMYCVKDRTLICGLCLTTGEHQGHPIDDLQAAFIREKQTPTSLLSRLSEHRWAQVCELAEQLEQEKTRCEGVVRQNKQEVNQFFQTLEAALAKKKQAFLEALDKAATDVSRAYDPLIHRVKELQEEQLDLVSLGSSVEEEESPLLFLEKVHLFRERVDDFINTPLPSVINLSISPRAAEYLQQHWSAVTIGTLDQAPVPKVSCCSRCGGTETGGERADGQAGHVGCEPQPTFGAALCGLLLLLMLLLGAALWMNPVGGASLGFSLLSHLSQLLHCLNCDLITPMWDLLVSLKAVTEAAVDRWRAQLSAAVETAFQQLTAVINAQL</sequence>
<dbReference type="GO" id="GO:0061630">
    <property type="term" value="F:ubiquitin protein ligase activity"/>
    <property type="evidence" value="ECO:0007669"/>
    <property type="project" value="TreeGrafter"/>
</dbReference>
<evidence type="ECO:0000259" key="7">
    <source>
        <dbReference type="PROSITE" id="PS50119"/>
    </source>
</evidence>
<name>A0A3P8WN97_CYNSE</name>
<dbReference type="Pfam" id="PF13445">
    <property type="entry name" value="zf-RING_UBOX"/>
    <property type="match status" value="1"/>
</dbReference>
<keyword evidence="9" id="KW-1185">Reference proteome</keyword>
<keyword evidence="2 4" id="KW-0863">Zinc-finger</keyword>
<dbReference type="GeneTree" id="ENSGT00940000165917"/>
<dbReference type="GO" id="GO:0008270">
    <property type="term" value="F:zinc ion binding"/>
    <property type="evidence" value="ECO:0007669"/>
    <property type="project" value="UniProtKB-KW"/>
</dbReference>
<dbReference type="KEGG" id="csem:103378485"/>
<dbReference type="InterPro" id="IPR001841">
    <property type="entry name" value="Znf_RING"/>
</dbReference>
<proteinExistence type="predicted"/>
<protein>
    <submittedName>
        <fullName evidence="8">Tripartite motif containing 59</fullName>
    </submittedName>
</protein>
<dbReference type="PROSITE" id="PS00518">
    <property type="entry name" value="ZF_RING_1"/>
    <property type="match status" value="1"/>
</dbReference>